<dbReference type="SMART" id="SM00213">
    <property type="entry name" value="UBQ"/>
    <property type="match status" value="2"/>
</dbReference>
<dbReference type="PROSITE" id="PS50053">
    <property type="entry name" value="UBIQUITIN_2"/>
    <property type="match status" value="2"/>
</dbReference>
<dbReference type="Proteomes" id="UP000266861">
    <property type="component" value="Unassembled WGS sequence"/>
</dbReference>
<dbReference type="EMBL" id="PQFF01000019">
    <property type="protein sequence ID" value="RHZ88824.1"/>
    <property type="molecule type" value="Genomic_DNA"/>
</dbReference>
<feature type="domain" description="Ubiquitin-like" evidence="1">
    <location>
        <begin position="77"/>
        <end position="148"/>
    </location>
</feature>
<evidence type="ECO:0000313" key="3">
    <source>
        <dbReference type="Proteomes" id="UP000266861"/>
    </source>
</evidence>
<keyword evidence="3" id="KW-1185">Reference proteome</keyword>
<dbReference type="PANTHER" id="PTHR10666">
    <property type="entry name" value="UBIQUITIN"/>
    <property type="match status" value="1"/>
</dbReference>
<organism evidence="2 3">
    <name type="scientific">Diversispora epigaea</name>
    <dbReference type="NCBI Taxonomy" id="1348612"/>
    <lineage>
        <taxon>Eukaryota</taxon>
        <taxon>Fungi</taxon>
        <taxon>Fungi incertae sedis</taxon>
        <taxon>Mucoromycota</taxon>
        <taxon>Glomeromycotina</taxon>
        <taxon>Glomeromycetes</taxon>
        <taxon>Diversisporales</taxon>
        <taxon>Diversisporaceae</taxon>
        <taxon>Diversispora</taxon>
    </lineage>
</organism>
<evidence type="ECO:0000259" key="1">
    <source>
        <dbReference type="PROSITE" id="PS50053"/>
    </source>
</evidence>
<dbReference type="STRING" id="1348612.A0A397JUC7"/>
<reference evidence="2 3" key="1">
    <citation type="submission" date="2018-08" db="EMBL/GenBank/DDBJ databases">
        <title>Genome and evolution of the arbuscular mycorrhizal fungus Diversispora epigaea (formerly Glomus versiforme) and its bacterial endosymbionts.</title>
        <authorList>
            <person name="Sun X."/>
            <person name="Fei Z."/>
            <person name="Harrison M."/>
        </authorList>
    </citation>
    <scope>NUCLEOTIDE SEQUENCE [LARGE SCALE GENOMIC DNA]</scope>
    <source>
        <strain evidence="2 3">IT104</strain>
    </source>
</reference>
<dbReference type="PRINTS" id="PR00348">
    <property type="entry name" value="UBIQUITIN"/>
</dbReference>
<dbReference type="Pfam" id="PF00240">
    <property type="entry name" value="ubiquitin"/>
    <property type="match status" value="2"/>
</dbReference>
<dbReference type="InterPro" id="IPR019956">
    <property type="entry name" value="Ubiquitin_dom"/>
</dbReference>
<comment type="caution">
    <text evidence="2">The sequence shown here is derived from an EMBL/GenBank/DDBJ whole genome shotgun (WGS) entry which is preliminary data.</text>
</comment>
<gene>
    <name evidence="2" type="ORF">Glove_21g256</name>
</gene>
<evidence type="ECO:0000313" key="2">
    <source>
        <dbReference type="EMBL" id="RHZ88824.1"/>
    </source>
</evidence>
<proteinExistence type="predicted"/>
<dbReference type="OrthoDB" id="419317at2759"/>
<dbReference type="InterPro" id="IPR050158">
    <property type="entry name" value="Ubiquitin_ubiquitin-like"/>
</dbReference>
<dbReference type="Gene3D" id="3.10.20.90">
    <property type="entry name" value="Phosphatidylinositol 3-kinase Catalytic Subunit, Chain A, domain 1"/>
    <property type="match status" value="2"/>
</dbReference>
<dbReference type="CDD" id="cd17039">
    <property type="entry name" value="Ubl_ubiquitin_like"/>
    <property type="match status" value="1"/>
</dbReference>
<protein>
    <recommendedName>
        <fullName evidence="1">Ubiquitin-like domain-containing protein</fullName>
    </recommendedName>
</protein>
<feature type="domain" description="Ubiquitin-like" evidence="1">
    <location>
        <begin position="1"/>
        <end position="69"/>
    </location>
</feature>
<accession>A0A397JUC7</accession>
<dbReference type="AlphaFoldDB" id="A0A397JUC7"/>
<dbReference type="InterPro" id="IPR029071">
    <property type="entry name" value="Ubiquitin-like_domsf"/>
</dbReference>
<sequence>MKIYVKTLKGKPIEIEIEPSEKILKIKQFIEELQGIPPNVQKLYFFGEILDNNNTLAHYNIQNEFTIHLKYLFRENMQIKIEIFSSSTKRNSIIKVEAKYTDTIRDIKSKIPDINAHTQLYYFDKKLEDHQKLSDYNIQDDSIIHFLE</sequence>
<name>A0A397JUC7_9GLOM</name>
<dbReference type="InterPro" id="IPR000626">
    <property type="entry name" value="Ubiquitin-like_dom"/>
</dbReference>
<dbReference type="SUPFAM" id="SSF54236">
    <property type="entry name" value="Ubiquitin-like"/>
    <property type="match status" value="2"/>
</dbReference>